<evidence type="ECO:0000256" key="4">
    <source>
        <dbReference type="ARBA" id="ARBA00022989"/>
    </source>
</evidence>
<gene>
    <name evidence="8" type="ORF">GCM10009765_14350</name>
</gene>
<dbReference type="PANTHER" id="PTHR38459">
    <property type="entry name" value="PROPHAGE BACTOPRENOL-LINKED GLUCOSE TRANSLOCASE HOMOLOG"/>
    <property type="match status" value="1"/>
</dbReference>
<evidence type="ECO:0000256" key="1">
    <source>
        <dbReference type="ARBA" id="ARBA00004141"/>
    </source>
</evidence>
<comment type="similarity">
    <text evidence="2">Belongs to the GtrA family.</text>
</comment>
<organism evidence="8 9">
    <name type="scientific">Fodinicola feengrottensis</name>
    <dbReference type="NCBI Taxonomy" id="435914"/>
    <lineage>
        <taxon>Bacteria</taxon>
        <taxon>Bacillati</taxon>
        <taxon>Actinomycetota</taxon>
        <taxon>Actinomycetes</taxon>
        <taxon>Mycobacteriales</taxon>
        <taxon>Fodinicola</taxon>
    </lineage>
</organism>
<comment type="caution">
    <text evidence="8">The sequence shown here is derived from an EMBL/GenBank/DDBJ whole genome shotgun (WGS) entry which is preliminary data.</text>
</comment>
<protein>
    <recommendedName>
        <fullName evidence="7">GtrA/DPMS transmembrane domain-containing protein</fullName>
    </recommendedName>
</protein>
<dbReference type="InterPro" id="IPR007267">
    <property type="entry name" value="GtrA_DPMS_TM"/>
</dbReference>
<evidence type="ECO:0000256" key="2">
    <source>
        <dbReference type="ARBA" id="ARBA00009399"/>
    </source>
</evidence>
<dbReference type="InterPro" id="IPR051401">
    <property type="entry name" value="GtrA_CellWall_Glycosyl"/>
</dbReference>
<comment type="subcellular location">
    <subcellularLocation>
        <location evidence="1">Membrane</location>
        <topology evidence="1">Multi-pass membrane protein</topology>
    </subcellularLocation>
</comment>
<dbReference type="Proteomes" id="UP001500618">
    <property type="component" value="Unassembled WGS sequence"/>
</dbReference>
<evidence type="ECO:0000256" key="3">
    <source>
        <dbReference type="ARBA" id="ARBA00022692"/>
    </source>
</evidence>
<feature type="transmembrane region" description="Helical" evidence="6">
    <location>
        <begin position="45"/>
        <end position="63"/>
    </location>
</feature>
<sequence>MTGGLLAQLRRVGISRELAVFVVIGVLSTAAHLALYALLRSVLPALVANVPAVLAVMVVNTAANRRFAFGYRGSERAVRHHLEGGITFLLGPATSTLGLWLLQLLAPHATRLAELAVLAACTALSTLLRFLLLRGWVFHPRRNLSVPPTTVREPAR</sequence>
<feature type="transmembrane region" description="Helical" evidence="6">
    <location>
        <begin position="18"/>
        <end position="39"/>
    </location>
</feature>
<proteinExistence type="inferred from homology"/>
<evidence type="ECO:0000256" key="5">
    <source>
        <dbReference type="ARBA" id="ARBA00023136"/>
    </source>
</evidence>
<keyword evidence="5 6" id="KW-0472">Membrane</keyword>
<evidence type="ECO:0000313" key="8">
    <source>
        <dbReference type="EMBL" id="GAA1665955.1"/>
    </source>
</evidence>
<keyword evidence="4 6" id="KW-1133">Transmembrane helix</keyword>
<feature type="transmembrane region" description="Helical" evidence="6">
    <location>
        <begin position="84"/>
        <end position="106"/>
    </location>
</feature>
<accession>A0ABN2G5Z6</accession>
<keyword evidence="9" id="KW-1185">Reference proteome</keyword>
<dbReference type="Pfam" id="PF04138">
    <property type="entry name" value="GtrA_DPMS_TM"/>
    <property type="match status" value="1"/>
</dbReference>
<evidence type="ECO:0000256" key="6">
    <source>
        <dbReference type="SAM" id="Phobius"/>
    </source>
</evidence>
<evidence type="ECO:0000259" key="7">
    <source>
        <dbReference type="Pfam" id="PF04138"/>
    </source>
</evidence>
<name>A0ABN2G5Z6_9ACTN</name>
<dbReference type="EMBL" id="BAAANY010000005">
    <property type="protein sequence ID" value="GAA1665955.1"/>
    <property type="molecule type" value="Genomic_DNA"/>
</dbReference>
<dbReference type="RefSeq" id="WP_163566693.1">
    <property type="nucleotide sequence ID" value="NZ_BAAANY010000005.1"/>
</dbReference>
<keyword evidence="3 6" id="KW-0812">Transmembrane</keyword>
<feature type="domain" description="GtrA/DPMS transmembrane" evidence="7">
    <location>
        <begin position="21"/>
        <end position="138"/>
    </location>
</feature>
<reference evidence="8 9" key="1">
    <citation type="journal article" date="2019" name="Int. J. Syst. Evol. Microbiol.">
        <title>The Global Catalogue of Microorganisms (GCM) 10K type strain sequencing project: providing services to taxonomists for standard genome sequencing and annotation.</title>
        <authorList>
            <consortium name="The Broad Institute Genomics Platform"/>
            <consortium name="The Broad Institute Genome Sequencing Center for Infectious Disease"/>
            <person name="Wu L."/>
            <person name="Ma J."/>
        </authorList>
    </citation>
    <scope>NUCLEOTIDE SEQUENCE [LARGE SCALE GENOMIC DNA]</scope>
    <source>
        <strain evidence="8 9">JCM 14718</strain>
    </source>
</reference>
<feature type="transmembrane region" description="Helical" evidence="6">
    <location>
        <begin position="112"/>
        <end position="132"/>
    </location>
</feature>
<evidence type="ECO:0000313" key="9">
    <source>
        <dbReference type="Proteomes" id="UP001500618"/>
    </source>
</evidence>
<dbReference type="PANTHER" id="PTHR38459:SF1">
    <property type="entry name" value="PROPHAGE BACTOPRENOL-LINKED GLUCOSE TRANSLOCASE HOMOLOG"/>
    <property type="match status" value="1"/>
</dbReference>